<evidence type="ECO:0000256" key="7">
    <source>
        <dbReference type="ARBA" id="ARBA00023033"/>
    </source>
</evidence>
<reference evidence="8 9" key="1">
    <citation type="submission" date="2016-12" db="EMBL/GenBank/DDBJ databases">
        <title>The genomes of Aspergillus section Nigri reveals drivers in fungal speciation.</title>
        <authorList>
            <consortium name="DOE Joint Genome Institute"/>
            <person name="Vesth T.C."/>
            <person name="Nybo J."/>
            <person name="Theobald S."/>
            <person name="Brandl J."/>
            <person name="Frisvad J.C."/>
            <person name="Nielsen K.F."/>
            <person name="Lyhne E.K."/>
            <person name="Kogle M.E."/>
            <person name="Kuo A."/>
            <person name="Riley R."/>
            <person name="Clum A."/>
            <person name="Nolan M."/>
            <person name="Lipzen A."/>
            <person name="Salamov A."/>
            <person name="Henrissat B."/>
            <person name="Wiebenga A."/>
            <person name="De Vries R.P."/>
            <person name="Grigoriev I.V."/>
            <person name="Mortensen U.H."/>
            <person name="Andersen M.R."/>
            <person name="Baker S.E."/>
        </authorList>
    </citation>
    <scope>NUCLEOTIDE SEQUENCE [LARGE SCALE GENOMIC DNA]</scope>
    <source>
        <strain evidence="8 9">JOP 1030-1</strain>
    </source>
</reference>
<keyword evidence="5" id="KW-0521">NADP</keyword>
<dbReference type="PRINTS" id="PR00370">
    <property type="entry name" value="FMOXYGENASE"/>
</dbReference>
<proteinExistence type="inferred from homology"/>
<evidence type="ECO:0000256" key="1">
    <source>
        <dbReference type="ARBA" id="ARBA00001974"/>
    </source>
</evidence>
<protein>
    <submittedName>
        <fullName evidence="8">FAD/NAD(P)-binding domain-containing protein</fullName>
    </submittedName>
</protein>
<dbReference type="EMBL" id="KZ821249">
    <property type="protein sequence ID" value="PYH42705.1"/>
    <property type="molecule type" value="Genomic_DNA"/>
</dbReference>
<dbReference type="RefSeq" id="XP_025428687.1">
    <property type="nucleotide sequence ID" value="XM_025576922.1"/>
</dbReference>
<dbReference type="GO" id="GO:0050660">
    <property type="term" value="F:flavin adenine dinucleotide binding"/>
    <property type="evidence" value="ECO:0007669"/>
    <property type="project" value="InterPro"/>
</dbReference>
<dbReference type="InterPro" id="IPR050346">
    <property type="entry name" value="FMO-like"/>
</dbReference>
<evidence type="ECO:0000256" key="6">
    <source>
        <dbReference type="ARBA" id="ARBA00023002"/>
    </source>
</evidence>
<dbReference type="InterPro" id="IPR020946">
    <property type="entry name" value="Flavin_mOase-like"/>
</dbReference>
<dbReference type="InterPro" id="IPR000960">
    <property type="entry name" value="Flavin_mOase"/>
</dbReference>
<sequence>MTRSKQISRIAVIGAGPTGLAAAKYLLAEKYFEKIDVFEQRAVAGGVWNYSPPSLKDQVPRTVPQLDPHQPLQGPIWHTVKGGEEPVFVSPIYRDLETNLPKEIMRYSDKLFKAKTQVLPKHATVKEYLQEYAEEIRHLIQFETQVSDVRKEVLGEGSWSVTTRSLRTGDTKTNSYDAVVVASGHYDLPFTPDIPGITHWNETYPGVISHSKLYDCAEQFRDKKVVVVGSSASGLDISNQILPVSKGKVIVSERNQSLLASAAGDTSKVYRPQIVEFLPSDSHSRAVRFEDGHVEENIDAIVFCTGYLYTFPFLSSLDPPLITNGRRVVNTYQHLFYIHDPTLVLTALPQRVVPFPLSENQAAVFARVFSGRLSLPSPDAMNEWEQSTVREKGEGTPFHLLPFPQDADMMNFLHDWAKQAEPRPGLDHGGHGKPCNDWGERERWIRAQIADIKRAFGQKGAERGLITSLAQLGFDYDRRDEEEKNPSSIHLG</sequence>
<dbReference type="STRING" id="1450539.A0A318Z605"/>
<dbReference type="PANTHER" id="PTHR23023">
    <property type="entry name" value="DIMETHYLANILINE MONOOXYGENASE"/>
    <property type="match status" value="1"/>
</dbReference>
<evidence type="ECO:0000256" key="2">
    <source>
        <dbReference type="ARBA" id="ARBA00009183"/>
    </source>
</evidence>
<dbReference type="GeneID" id="37078151"/>
<dbReference type="Pfam" id="PF00743">
    <property type="entry name" value="FMO-like"/>
    <property type="match status" value="2"/>
</dbReference>
<comment type="similarity">
    <text evidence="2">Belongs to the FMO family.</text>
</comment>
<keyword evidence="3" id="KW-0285">Flavoprotein</keyword>
<name>A0A318Z605_9EURO</name>
<keyword evidence="6" id="KW-0560">Oxidoreductase</keyword>
<evidence type="ECO:0000256" key="3">
    <source>
        <dbReference type="ARBA" id="ARBA00022630"/>
    </source>
</evidence>
<evidence type="ECO:0000256" key="5">
    <source>
        <dbReference type="ARBA" id="ARBA00022857"/>
    </source>
</evidence>
<dbReference type="InterPro" id="IPR036188">
    <property type="entry name" value="FAD/NAD-bd_sf"/>
</dbReference>
<dbReference type="GO" id="GO:0050661">
    <property type="term" value="F:NADP binding"/>
    <property type="evidence" value="ECO:0007669"/>
    <property type="project" value="InterPro"/>
</dbReference>
<organism evidence="8 9">
    <name type="scientific">Aspergillus saccharolyticus JOP 1030-1</name>
    <dbReference type="NCBI Taxonomy" id="1450539"/>
    <lineage>
        <taxon>Eukaryota</taxon>
        <taxon>Fungi</taxon>
        <taxon>Dikarya</taxon>
        <taxon>Ascomycota</taxon>
        <taxon>Pezizomycotina</taxon>
        <taxon>Eurotiomycetes</taxon>
        <taxon>Eurotiomycetidae</taxon>
        <taxon>Eurotiales</taxon>
        <taxon>Aspergillaceae</taxon>
        <taxon>Aspergillus</taxon>
        <taxon>Aspergillus subgen. Circumdati</taxon>
    </lineage>
</organism>
<keyword evidence="4" id="KW-0274">FAD</keyword>
<evidence type="ECO:0000313" key="9">
    <source>
        <dbReference type="Proteomes" id="UP000248349"/>
    </source>
</evidence>
<comment type="cofactor">
    <cofactor evidence="1">
        <name>FAD</name>
        <dbReference type="ChEBI" id="CHEBI:57692"/>
    </cofactor>
</comment>
<dbReference type="AlphaFoldDB" id="A0A318Z605"/>
<dbReference type="Pfam" id="PF13450">
    <property type="entry name" value="NAD_binding_8"/>
    <property type="match status" value="1"/>
</dbReference>
<dbReference type="Proteomes" id="UP000248349">
    <property type="component" value="Unassembled WGS sequence"/>
</dbReference>
<accession>A0A318Z605</accession>
<dbReference type="FunFam" id="3.50.50.60:FF:000138">
    <property type="entry name" value="Flavin-containing monooxygenase"/>
    <property type="match status" value="1"/>
</dbReference>
<dbReference type="SUPFAM" id="SSF51905">
    <property type="entry name" value="FAD/NAD(P)-binding domain"/>
    <property type="match status" value="2"/>
</dbReference>
<evidence type="ECO:0000313" key="8">
    <source>
        <dbReference type="EMBL" id="PYH42705.1"/>
    </source>
</evidence>
<keyword evidence="7" id="KW-0503">Monooxygenase</keyword>
<dbReference type="Gene3D" id="3.50.50.60">
    <property type="entry name" value="FAD/NAD(P)-binding domain"/>
    <property type="match status" value="2"/>
</dbReference>
<dbReference type="GO" id="GO:0004499">
    <property type="term" value="F:N,N-dimethylaniline monooxygenase activity"/>
    <property type="evidence" value="ECO:0007669"/>
    <property type="project" value="InterPro"/>
</dbReference>
<keyword evidence="9" id="KW-1185">Reference proteome</keyword>
<dbReference type="OrthoDB" id="66881at2759"/>
<gene>
    <name evidence="8" type="ORF">BP01DRAFT_375972</name>
</gene>
<evidence type="ECO:0000256" key="4">
    <source>
        <dbReference type="ARBA" id="ARBA00022827"/>
    </source>
</evidence>